<dbReference type="EMBL" id="WBJY01000004">
    <property type="protein sequence ID" value="KAB1646964.1"/>
    <property type="molecule type" value="Genomic_DNA"/>
</dbReference>
<evidence type="ECO:0000313" key="4">
    <source>
        <dbReference type="Proteomes" id="UP000431744"/>
    </source>
</evidence>
<dbReference type="GO" id="GO:0042597">
    <property type="term" value="C:periplasmic space"/>
    <property type="evidence" value="ECO:0007669"/>
    <property type="project" value="UniProtKB-ARBA"/>
</dbReference>
<evidence type="ECO:0000313" key="3">
    <source>
        <dbReference type="EMBL" id="KAB1646964.1"/>
    </source>
</evidence>
<evidence type="ECO:0000259" key="2">
    <source>
        <dbReference type="Pfam" id="PF00496"/>
    </source>
</evidence>
<keyword evidence="4" id="KW-1185">Reference proteome</keyword>
<protein>
    <submittedName>
        <fullName evidence="3">ABC transporter substrate-binding protein</fullName>
    </submittedName>
</protein>
<dbReference type="GO" id="GO:1904680">
    <property type="term" value="F:peptide transmembrane transporter activity"/>
    <property type="evidence" value="ECO:0007669"/>
    <property type="project" value="TreeGrafter"/>
</dbReference>
<dbReference type="Proteomes" id="UP000431744">
    <property type="component" value="Unassembled WGS sequence"/>
</dbReference>
<dbReference type="AlphaFoldDB" id="A0A6H9WB39"/>
<dbReference type="Gene3D" id="3.40.190.10">
    <property type="entry name" value="Periplasmic binding protein-like II"/>
    <property type="match status" value="1"/>
</dbReference>
<dbReference type="InterPro" id="IPR030678">
    <property type="entry name" value="Peptide/Ni-bd"/>
</dbReference>
<reference evidence="3 4" key="1">
    <citation type="submission" date="2019-09" db="EMBL/GenBank/DDBJ databases">
        <title>Phylogeny of genus Pseudoclavibacter and closely related genus.</title>
        <authorList>
            <person name="Li Y."/>
        </authorList>
    </citation>
    <scope>NUCLEOTIDE SEQUENCE [LARGE SCALE GENOMIC DNA]</scope>
    <source>
        <strain evidence="3 4">EGI 60007</strain>
    </source>
</reference>
<dbReference type="PANTHER" id="PTHR30290">
    <property type="entry name" value="PERIPLASMIC BINDING COMPONENT OF ABC TRANSPORTER"/>
    <property type="match status" value="1"/>
</dbReference>
<proteinExistence type="predicted"/>
<dbReference type="Gene3D" id="3.10.105.10">
    <property type="entry name" value="Dipeptide-binding Protein, Domain 3"/>
    <property type="match status" value="1"/>
</dbReference>
<dbReference type="GO" id="GO:0043190">
    <property type="term" value="C:ATP-binding cassette (ABC) transporter complex"/>
    <property type="evidence" value="ECO:0007669"/>
    <property type="project" value="InterPro"/>
</dbReference>
<feature type="domain" description="Solute-binding protein family 5" evidence="2">
    <location>
        <begin position="68"/>
        <end position="436"/>
    </location>
</feature>
<dbReference type="GO" id="GO:0015833">
    <property type="term" value="P:peptide transport"/>
    <property type="evidence" value="ECO:0007669"/>
    <property type="project" value="TreeGrafter"/>
</dbReference>
<organism evidence="3 4">
    <name type="scientific">Pseudoclavibacter endophyticus</name>
    <dbReference type="NCBI Taxonomy" id="1778590"/>
    <lineage>
        <taxon>Bacteria</taxon>
        <taxon>Bacillati</taxon>
        <taxon>Actinomycetota</taxon>
        <taxon>Actinomycetes</taxon>
        <taxon>Micrococcales</taxon>
        <taxon>Microbacteriaceae</taxon>
        <taxon>Pseudoclavibacter</taxon>
    </lineage>
</organism>
<keyword evidence="1" id="KW-0732">Signal</keyword>
<dbReference type="CDD" id="cd08492">
    <property type="entry name" value="PBP2_NikA_DppA_OppA_like_15"/>
    <property type="match status" value="1"/>
</dbReference>
<evidence type="ECO:0000256" key="1">
    <source>
        <dbReference type="ARBA" id="ARBA00022729"/>
    </source>
</evidence>
<dbReference type="PIRSF" id="PIRSF002741">
    <property type="entry name" value="MppA"/>
    <property type="match status" value="1"/>
</dbReference>
<comment type="caution">
    <text evidence="3">The sequence shown here is derived from an EMBL/GenBank/DDBJ whole genome shotgun (WGS) entry which is preliminary data.</text>
</comment>
<dbReference type="Pfam" id="PF00496">
    <property type="entry name" value="SBP_bac_5"/>
    <property type="match status" value="1"/>
</dbReference>
<gene>
    <name evidence="3" type="ORF">F8O04_13695</name>
</gene>
<dbReference type="SUPFAM" id="SSF53850">
    <property type="entry name" value="Periplasmic binding protein-like II"/>
    <property type="match status" value="1"/>
</dbReference>
<name>A0A6H9WB39_9MICO</name>
<dbReference type="PANTHER" id="PTHR30290:SF38">
    <property type="entry name" value="D,D-DIPEPTIDE-BINDING PERIPLASMIC PROTEIN DDPA-RELATED"/>
    <property type="match status" value="1"/>
</dbReference>
<dbReference type="InterPro" id="IPR000914">
    <property type="entry name" value="SBP_5_dom"/>
</dbReference>
<sequence length="532" mass="56543">MAASAAAVAIVAALAACSPGETERTTLVYATGDAEPSCLDPHVGGNWPQALVGNQFVESLFSRNDGGEIIPWLATGASEADDGLSWDIALREGVTFTDGTPFDAEAVRANVEHLKDPATASSTGVLALGKVERVVAVDEHTARFELSEPDGALIESLAQTWTGMMSPAGFERGIDENCQAPIGTGPFIVESWQPQDSITLVRNDDYASPPADASNQGPAHLERIEWRFIPDAASRLAALQSGQVDVIDSVQPDALAAFGDDDAFSTATFARPGVTARIELNTTRAPFEDATVREAFALSMNLDPAIDSLFAGTLDRSTSLLSSSLPFAASFPDRFVYDPDRANALLDEAGWTARGADGIRTRDGERLTVAFPVSTNQSIPAEVSLLEQIAATAAEVGFDVRLELLDLATWYERSGSWEFDAIIAPYSKSSPDVLRTVYHSMGIPPAPSGYHANNTGLSDPALDALLDEASQASDDAVRGPLYGQAQQAIAETGMVIPLYDQMVQLAYSTDVQGFRLQPQLGTPTFLDVTIGR</sequence>
<dbReference type="InterPro" id="IPR039424">
    <property type="entry name" value="SBP_5"/>
</dbReference>
<dbReference type="OrthoDB" id="5240629at2"/>
<accession>A0A6H9WB39</accession>